<keyword evidence="1" id="KW-0812">Transmembrane</keyword>
<organism evidence="2 3">
    <name type="scientific">Actinopolyspora saharensis</name>
    <dbReference type="NCBI Taxonomy" id="995062"/>
    <lineage>
        <taxon>Bacteria</taxon>
        <taxon>Bacillati</taxon>
        <taxon>Actinomycetota</taxon>
        <taxon>Actinomycetes</taxon>
        <taxon>Actinopolysporales</taxon>
        <taxon>Actinopolysporaceae</taxon>
        <taxon>Actinopolyspora</taxon>
    </lineage>
</organism>
<keyword evidence="1" id="KW-0472">Membrane</keyword>
<accession>A0A1H0ZVB1</accession>
<protein>
    <submittedName>
        <fullName evidence="2">Uncharacterized protein</fullName>
    </submittedName>
</protein>
<evidence type="ECO:0000256" key="1">
    <source>
        <dbReference type="SAM" id="Phobius"/>
    </source>
</evidence>
<feature type="transmembrane region" description="Helical" evidence="1">
    <location>
        <begin position="6"/>
        <end position="24"/>
    </location>
</feature>
<evidence type="ECO:0000313" key="2">
    <source>
        <dbReference type="EMBL" id="SDQ31181.1"/>
    </source>
</evidence>
<evidence type="ECO:0000313" key="3">
    <source>
        <dbReference type="Proteomes" id="UP000199301"/>
    </source>
</evidence>
<reference evidence="3" key="1">
    <citation type="submission" date="2016-10" db="EMBL/GenBank/DDBJ databases">
        <authorList>
            <person name="Varghese N."/>
            <person name="Submissions S."/>
        </authorList>
    </citation>
    <scope>NUCLEOTIDE SEQUENCE [LARGE SCALE GENOMIC DNA]</scope>
    <source>
        <strain evidence="3">DSM 45459</strain>
    </source>
</reference>
<dbReference type="AlphaFoldDB" id="A0A1H0ZVB1"/>
<sequence length="34" mass="4150">MESVVLILLSSFVVVGILWTAWDLHIDRRRRRRR</sequence>
<keyword evidence="3" id="KW-1185">Reference proteome</keyword>
<gene>
    <name evidence="2" type="ORF">SAMN04489718_1253</name>
</gene>
<proteinExistence type="predicted"/>
<name>A0A1H0ZVB1_9ACTN</name>
<keyword evidence="1" id="KW-1133">Transmembrane helix</keyword>
<dbReference type="Proteomes" id="UP000199301">
    <property type="component" value="Unassembled WGS sequence"/>
</dbReference>
<dbReference type="EMBL" id="FNKO01000001">
    <property type="protein sequence ID" value="SDQ31181.1"/>
    <property type="molecule type" value="Genomic_DNA"/>
</dbReference>